<feature type="region of interest" description="Disordered" evidence="1">
    <location>
        <begin position="99"/>
        <end position="139"/>
    </location>
</feature>
<evidence type="ECO:0000256" key="1">
    <source>
        <dbReference type="SAM" id="MobiDB-lite"/>
    </source>
</evidence>
<sequence length="139" mass="15064">MARTAEPEGWTSQFREIMFDVKLEAHDLRGDEALFGEALRPDSYTESQALAADLRAAGSDGIAYPSCRQPGGECVALFYSDLQRTPFRGDTSTITGMVRGSISTARSAAAPSTASRLSHERHGDQSGTPQRARTRSRTP</sequence>
<protein>
    <recommendedName>
        <fullName evidence="2">RES domain-containing protein</fullName>
    </recommendedName>
</protein>
<dbReference type="EMBL" id="BMIQ01000009">
    <property type="protein sequence ID" value="GGE21359.1"/>
    <property type="molecule type" value="Genomic_DNA"/>
</dbReference>
<reference evidence="3" key="2">
    <citation type="submission" date="2020-09" db="EMBL/GenBank/DDBJ databases">
        <authorList>
            <person name="Sun Q."/>
            <person name="Zhou Y."/>
        </authorList>
    </citation>
    <scope>NUCLEOTIDE SEQUENCE</scope>
    <source>
        <strain evidence="3">CGMCC 1.15367</strain>
    </source>
</reference>
<keyword evidence="4" id="KW-1185">Reference proteome</keyword>
<gene>
    <name evidence="3" type="ORF">GCM10011390_45860</name>
</gene>
<feature type="compositionally biased region" description="Low complexity" evidence="1">
    <location>
        <begin position="101"/>
        <end position="116"/>
    </location>
</feature>
<name>A0A917A0U8_9HYPH</name>
<proteinExistence type="predicted"/>
<dbReference type="RefSeq" id="WP_244639640.1">
    <property type="nucleotide sequence ID" value="NZ_BMIQ01000009.1"/>
</dbReference>
<dbReference type="AlphaFoldDB" id="A0A917A0U8"/>
<dbReference type="Pfam" id="PF08808">
    <property type="entry name" value="RES"/>
    <property type="match status" value="1"/>
</dbReference>
<accession>A0A917A0U8</accession>
<dbReference type="InterPro" id="IPR014914">
    <property type="entry name" value="RES_dom"/>
</dbReference>
<evidence type="ECO:0000259" key="2">
    <source>
        <dbReference type="Pfam" id="PF08808"/>
    </source>
</evidence>
<comment type="caution">
    <text evidence="3">The sequence shown here is derived from an EMBL/GenBank/DDBJ whole genome shotgun (WGS) entry which is preliminary data.</text>
</comment>
<reference evidence="3" key="1">
    <citation type="journal article" date="2014" name="Int. J. Syst. Evol. Microbiol.">
        <title>Complete genome sequence of Corynebacterium casei LMG S-19264T (=DSM 44701T), isolated from a smear-ripened cheese.</title>
        <authorList>
            <consortium name="US DOE Joint Genome Institute (JGI-PGF)"/>
            <person name="Walter F."/>
            <person name="Albersmeier A."/>
            <person name="Kalinowski J."/>
            <person name="Ruckert C."/>
        </authorList>
    </citation>
    <scope>NUCLEOTIDE SEQUENCE</scope>
    <source>
        <strain evidence="3">CGMCC 1.15367</strain>
    </source>
</reference>
<organism evidence="3 4">
    <name type="scientific">Aureimonas endophytica</name>
    <dbReference type="NCBI Taxonomy" id="2027858"/>
    <lineage>
        <taxon>Bacteria</taxon>
        <taxon>Pseudomonadati</taxon>
        <taxon>Pseudomonadota</taxon>
        <taxon>Alphaproteobacteria</taxon>
        <taxon>Hyphomicrobiales</taxon>
        <taxon>Aurantimonadaceae</taxon>
        <taxon>Aureimonas</taxon>
    </lineage>
</organism>
<dbReference type="Proteomes" id="UP000644699">
    <property type="component" value="Unassembled WGS sequence"/>
</dbReference>
<evidence type="ECO:0000313" key="4">
    <source>
        <dbReference type="Proteomes" id="UP000644699"/>
    </source>
</evidence>
<evidence type="ECO:0000313" key="3">
    <source>
        <dbReference type="EMBL" id="GGE21359.1"/>
    </source>
</evidence>
<feature type="domain" description="RES" evidence="2">
    <location>
        <begin position="3"/>
        <end position="85"/>
    </location>
</feature>